<keyword evidence="1" id="KW-0812">Transmembrane</keyword>
<evidence type="ECO:0000256" key="1">
    <source>
        <dbReference type="SAM" id="Phobius"/>
    </source>
</evidence>
<name>A0A0F4Q0R4_9GAMM</name>
<dbReference type="Proteomes" id="UP000033664">
    <property type="component" value="Unassembled WGS sequence"/>
</dbReference>
<keyword evidence="3" id="KW-1185">Reference proteome</keyword>
<gene>
    <name evidence="2" type="ORF">TW72_08260</name>
</gene>
<dbReference type="RefSeq" id="WP_045978409.1">
    <property type="nucleotide sequence ID" value="NZ_JXXY01000002.1"/>
</dbReference>
<sequence>MFNDKLVIKSVILAFLAYLLVTAIASAVAIQVWLPEGVDMAQAQSLASRDMSLTALTLAIGASACILTGMLVTYMTKSQGLRNALALAMLITLYGLLSVFTHLEQPLIVHFAKLALPTLAVITGAYWVIHSTQAKLAG</sequence>
<feature type="transmembrane region" description="Helical" evidence="1">
    <location>
        <begin position="53"/>
        <end position="72"/>
    </location>
</feature>
<dbReference type="GeneID" id="58228481"/>
<reference evidence="2 3" key="1">
    <citation type="journal article" date="2015" name="BMC Genomics">
        <title>Genome mining reveals unlocked bioactive potential of marine Gram-negative bacteria.</title>
        <authorList>
            <person name="Machado H."/>
            <person name="Sonnenschein E.C."/>
            <person name="Melchiorsen J."/>
            <person name="Gram L."/>
        </authorList>
    </citation>
    <scope>NUCLEOTIDE SEQUENCE [LARGE SCALE GENOMIC DNA]</scope>
    <source>
        <strain evidence="2 3">S3137</strain>
    </source>
</reference>
<feature type="transmembrane region" description="Helical" evidence="1">
    <location>
        <begin position="12"/>
        <end position="33"/>
    </location>
</feature>
<keyword evidence="1" id="KW-1133">Transmembrane helix</keyword>
<proteinExistence type="predicted"/>
<feature type="transmembrane region" description="Helical" evidence="1">
    <location>
        <begin position="107"/>
        <end position="129"/>
    </location>
</feature>
<feature type="transmembrane region" description="Helical" evidence="1">
    <location>
        <begin position="84"/>
        <end position="101"/>
    </location>
</feature>
<organism evidence="2 3">
    <name type="scientific">Pseudoalteromonas ruthenica</name>
    <dbReference type="NCBI Taxonomy" id="151081"/>
    <lineage>
        <taxon>Bacteria</taxon>
        <taxon>Pseudomonadati</taxon>
        <taxon>Pseudomonadota</taxon>
        <taxon>Gammaproteobacteria</taxon>
        <taxon>Alteromonadales</taxon>
        <taxon>Pseudoalteromonadaceae</taxon>
        <taxon>Pseudoalteromonas</taxon>
    </lineage>
</organism>
<accession>A0A0F4Q0R4</accession>
<evidence type="ECO:0000313" key="3">
    <source>
        <dbReference type="Proteomes" id="UP000033664"/>
    </source>
</evidence>
<dbReference type="AlphaFoldDB" id="A0A0F4Q0R4"/>
<evidence type="ECO:0000313" key="2">
    <source>
        <dbReference type="EMBL" id="KJY99645.1"/>
    </source>
</evidence>
<keyword evidence="1" id="KW-0472">Membrane</keyword>
<protein>
    <submittedName>
        <fullName evidence="2">Uncharacterized protein</fullName>
    </submittedName>
</protein>
<comment type="caution">
    <text evidence="2">The sequence shown here is derived from an EMBL/GenBank/DDBJ whole genome shotgun (WGS) entry which is preliminary data.</text>
</comment>
<dbReference type="PATRIC" id="fig|151081.8.peg.538"/>
<dbReference type="EMBL" id="JXXZ01000007">
    <property type="protein sequence ID" value="KJY99645.1"/>
    <property type="molecule type" value="Genomic_DNA"/>
</dbReference>